<dbReference type="SUPFAM" id="SSF55729">
    <property type="entry name" value="Acyl-CoA N-acyltransferases (Nat)"/>
    <property type="match status" value="1"/>
</dbReference>
<evidence type="ECO:0000259" key="13">
    <source>
        <dbReference type="PROSITE" id="PS51186"/>
    </source>
</evidence>
<dbReference type="GO" id="GO:0005737">
    <property type="term" value="C:cytoplasm"/>
    <property type="evidence" value="ECO:0007669"/>
    <property type="project" value="UniProtKB-SubCell"/>
</dbReference>
<evidence type="ECO:0000313" key="14">
    <source>
        <dbReference type="EMBL" id="TRM66152.1"/>
    </source>
</evidence>
<gene>
    <name evidence="14" type="ORF">BD626DRAFT_486870</name>
</gene>
<evidence type="ECO:0000256" key="5">
    <source>
        <dbReference type="ARBA" id="ARBA00015043"/>
    </source>
</evidence>
<dbReference type="Pfam" id="PF00583">
    <property type="entry name" value="Acetyltransf_1"/>
    <property type="match status" value="1"/>
</dbReference>
<feature type="domain" description="N-acetyltransferase" evidence="13">
    <location>
        <begin position="36"/>
        <end position="192"/>
    </location>
</feature>
<evidence type="ECO:0000313" key="15">
    <source>
        <dbReference type="Proteomes" id="UP000320762"/>
    </source>
</evidence>
<dbReference type="GO" id="GO:0043998">
    <property type="term" value="F:histone H2A acetyltransferase activity"/>
    <property type="evidence" value="ECO:0007669"/>
    <property type="project" value="InterPro"/>
</dbReference>
<evidence type="ECO:0000256" key="3">
    <source>
        <dbReference type="ARBA" id="ARBA00008870"/>
    </source>
</evidence>
<dbReference type="Gene3D" id="3.40.630.30">
    <property type="match status" value="1"/>
</dbReference>
<organism evidence="14 15">
    <name type="scientific">Schizophyllum amplum</name>
    <dbReference type="NCBI Taxonomy" id="97359"/>
    <lineage>
        <taxon>Eukaryota</taxon>
        <taxon>Fungi</taxon>
        <taxon>Dikarya</taxon>
        <taxon>Basidiomycota</taxon>
        <taxon>Agaricomycotina</taxon>
        <taxon>Agaricomycetes</taxon>
        <taxon>Agaricomycetidae</taxon>
        <taxon>Agaricales</taxon>
        <taxon>Schizophyllaceae</taxon>
        <taxon>Schizophyllum</taxon>
    </lineage>
</organism>
<protein>
    <recommendedName>
        <fullName evidence="5">N-alpha-acetyltransferase 40</fullName>
        <ecNumber evidence="4">2.3.1.257</ecNumber>
    </recommendedName>
</protein>
<dbReference type="OrthoDB" id="424551at2759"/>
<comment type="similarity">
    <text evidence="3">Belongs to the acetyltransferase family. NAA40 subfamily.</text>
</comment>
<dbReference type="InterPro" id="IPR016181">
    <property type="entry name" value="Acyl_CoA_acyltransferase"/>
</dbReference>
<keyword evidence="8" id="KW-0539">Nucleus</keyword>
<evidence type="ECO:0000256" key="2">
    <source>
        <dbReference type="ARBA" id="ARBA00004496"/>
    </source>
</evidence>
<feature type="compositionally biased region" description="Acidic residues" evidence="12">
    <location>
        <begin position="186"/>
        <end position="198"/>
    </location>
</feature>
<proteinExistence type="inferred from homology"/>
<dbReference type="CDD" id="cd04301">
    <property type="entry name" value="NAT_SF"/>
    <property type="match status" value="1"/>
</dbReference>
<reference evidence="14 15" key="1">
    <citation type="journal article" date="2019" name="New Phytol.">
        <title>Comparative genomics reveals unique wood-decay strategies and fruiting body development in the Schizophyllaceae.</title>
        <authorList>
            <person name="Almasi E."/>
            <person name="Sahu N."/>
            <person name="Krizsan K."/>
            <person name="Balint B."/>
            <person name="Kovacs G.M."/>
            <person name="Kiss B."/>
            <person name="Cseklye J."/>
            <person name="Drula E."/>
            <person name="Henrissat B."/>
            <person name="Nagy I."/>
            <person name="Chovatia M."/>
            <person name="Adam C."/>
            <person name="LaButti K."/>
            <person name="Lipzen A."/>
            <person name="Riley R."/>
            <person name="Grigoriev I.V."/>
            <person name="Nagy L.G."/>
        </authorList>
    </citation>
    <scope>NUCLEOTIDE SEQUENCE [LARGE SCALE GENOMIC DNA]</scope>
    <source>
        <strain evidence="14 15">NL-1724</strain>
    </source>
</reference>
<comment type="catalytic activity">
    <reaction evidence="11">
        <text>N-terminal L-seryl-[histone H4] + acetyl-CoA = N-terminal N(alpha)-acetyl-L-seryl-[histone H4] + CoA + H(+)</text>
        <dbReference type="Rhea" id="RHEA:50596"/>
        <dbReference type="Rhea" id="RHEA-COMP:12740"/>
        <dbReference type="Rhea" id="RHEA-COMP:12743"/>
        <dbReference type="ChEBI" id="CHEBI:15378"/>
        <dbReference type="ChEBI" id="CHEBI:57287"/>
        <dbReference type="ChEBI" id="CHEBI:57288"/>
        <dbReference type="ChEBI" id="CHEBI:64738"/>
        <dbReference type="ChEBI" id="CHEBI:83690"/>
        <dbReference type="EC" id="2.3.1.257"/>
    </reaction>
</comment>
<evidence type="ECO:0000256" key="10">
    <source>
        <dbReference type="ARBA" id="ARBA00047821"/>
    </source>
</evidence>
<evidence type="ECO:0000256" key="7">
    <source>
        <dbReference type="ARBA" id="ARBA00022679"/>
    </source>
</evidence>
<dbReference type="EMBL" id="VDMD01000004">
    <property type="protein sequence ID" value="TRM66152.1"/>
    <property type="molecule type" value="Genomic_DNA"/>
</dbReference>
<name>A0A550CMY4_9AGAR</name>
<evidence type="ECO:0000256" key="1">
    <source>
        <dbReference type="ARBA" id="ARBA00004123"/>
    </source>
</evidence>
<dbReference type="PROSITE" id="PS51186">
    <property type="entry name" value="GNAT"/>
    <property type="match status" value="1"/>
</dbReference>
<dbReference type="PANTHER" id="PTHR20531">
    <property type="entry name" value="N-ALPHA-ACETYLTRANSFERASE 40"/>
    <property type="match status" value="1"/>
</dbReference>
<accession>A0A550CMY4</accession>
<keyword evidence="9 14" id="KW-0012">Acyltransferase</keyword>
<evidence type="ECO:0000256" key="6">
    <source>
        <dbReference type="ARBA" id="ARBA00022490"/>
    </source>
</evidence>
<evidence type="ECO:0000256" key="8">
    <source>
        <dbReference type="ARBA" id="ARBA00023242"/>
    </source>
</evidence>
<comment type="subcellular location">
    <subcellularLocation>
        <location evidence="2">Cytoplasm</location>
    </subcellularLocation>
    <subcellularLocation>
        <location evidence="1">Nucleus</location>
    </subcellularLocation>
</comment>
<dbReference type="EC" id="2.3.1.257" evidence="4"/>
<feature type="region of interest" description="Disordered" evidence="12">
    <location>
        <begin position="175"/>
        <end position="198"/>
    </location>
</feature>
<evidence type="ECO:0000256" key="11">
    <source>
        <dbReference type="ARBA" id="ARBA00049524"/>
    </source>
</evidence>
<keyword evidence="6" id="KW-0963">Cytoplasm</keyword>
<keyword evidence="15" id="KW-1185">Reference proteome</keyword>
<dbReference type="GO" id="GO:0005634">
    <property type="term" value="C:nucleus"/>
    <property type="evidence" value="ECO:0007669"/>
    <property type="project" value="UniProtKB-SubCell"/>
</dbReference>
<dbReference type="STRING" id="97359.A0A550CMY4"/>
<keyword evidence="7 14" id="KW-0808">Transferase</keyword>
<dbReference type="Proteomes" id="UP000320762">
    <property type="component" value="Unassembled WGS sequence"/>
</dbReference>
<comment type="catalytic activity">
    <reaction evidence="10">
        <text>N-terminal L-seryl-[histone H2A] + acetyl-CoA = N-terminal N(alpha)-acetyl-L-seryl-[histone H2A] + CoA + H(+)</text>
        <dbReference type="Rhea" id="RHEA:50600"/>
        <dbReference type="Rhea" id="RHEA-COMP:12742"/>
        <dbReference type="Rhea" id="RHEA-COMP:12744"/>
        <dbReference type="ChEBI" id="CHEBI:15378"/>
        <dbReference type="ChEBI" id="CHEBI:57287"/>
        <dbReference type="ChEBI" id="CHEBI:57288"/>
        <dbReference type="ChEBI" id="CHEBI:64738"/>
        <dbReference type="ChEBI" id="CHEBI:83690"/>
        <dbReference type="EC" id="2.3.1.257"/>
    </reaction>
</comment>
<dbReference type="PANTHER" id="PTHR20531:SF1">
    <property type="entry name" value="N-ALPHA-ACETYLTRANSFERASE 40"/>
    <property type="match status" value="1"/>
</dbReference>
<evidence type="ECO:0000256" key="12">
    <source>
        <dbReference type="SAM" id="MobiDB-lite"/>
    </source>
</evidence>
<dbReference type="InterPro" id="IPR000182">
    <property type="entry name" value="GNAT_dom"/>
</dbReference>
<evidence type="ECO:0000256" key="9">
    <source>
        <dbReference type="ARBA" id="ARBA00023315"/>
    </source>
</evidence>
<dbReference type="GO" id="GO:1990189">
    <property type="term" value="F:protein N-terminal-serine acetyltransferase activity"/>
    <property type="evidence" value="ECO:0007669"/>
    <property type="project" value="UniProtKB-EC"/>
</dbReference>
<sequence>MAEISTNISVASKAPTDELGRLLVTPPDLKSRLAVLRVSDLTLAEMDRCWDILEENMQDMYKKSSWGWNPDSKRKELYHEDARFILVTRITADIPEVLAFLTFRFEVEGDEDVAYLYELQICQSCRRQGLGRILMDQLRRIGAHYKMSKIMLTVFNANRPALQFYRALGFELDPTSPGGYDHDSDSDSEDAEDEEEGYDYQILSLSCT</sequence>
<evidence type="ECO:0000256" key="4">
    <source>
        <dbReference type="ARBA" id="ARBA00012950"/>
    </source>
</evidence>
<dbReference type="InterPro" id="IPR039949">
    <property type="entry name" value="NAA40"/>
</dbReference>
<dbReference type="AlphaFoldDB" id="A0A550CMY4"/>
<dbReference type="GO" id="GO:0010485">
    <property type="term" value="F:histone H4 acetyltransferase activity"/>
    <property type="evidence" value="ECO:0007669"/>
    <property type="project" value="InterPro"/>
</dbReference>
<comment type="caution">
    <text evidence="14">The sequence shown here is derived from an EMBL/GenBank/DDBJ whole genome shotgun (WGS) entry which is preliminary data.</text>
</comment>